<comment type="caution">
    <text evidence="1">The sequence shown here is derived from an EMBL/GenBank/DDBJ whole genome shotgun (WGS) entry which is preliminary data.</text>
</comment>
<organism evidence="1 2">
    <name type="scientific">Paramuricea clavata</name>
    <name type="common">Red gorgonian</name>
    <name type="synonym">Violescent sea-whip</name>
    <dbReference type="NCBI Taxonomy" id="317549"/>
    <lineage>
        <taxon>Eukaryota</taxon>
        <taxon>Metazoa</taxon>
        <taxon>Cnidaria</taxon>
        <taxon>Anthozoa</taxon>
        <taxon>Octocorallia</taxon>
        <taxon>Malacalcyonacea</taxon>
        <taxon>Plexauridae</taxon>
        <taxon>Paramuricea</taxon>
    </lineage>
</organism>
<dbReference type="Proteomes" id="UP001152795">
    <property type="component" value="Unassembled WGS sequence"/>
</dbReference>
<keyword evidence="2" id="KW-1185">Reference proteome</keyword>
<dbReference type="EMBL" id="CACRXK020024515">
    <property type="protein sequence ID" value="CAB4038729.1"/>
    <property type="molecule type" value="Genomic_DNA"/>
</dbReference>
<evidence type="ECO:0000313" key="2">
    <source>
        <dbReference type="Proteomes" id="UP001152795"/>
    </source>
</evidence>
<protein>
    <submittedName>
        <fullName evidence="1">Uncharacterized protein</fullName>
    </submittedName>
</protein>
<proteinExistence type="predicted"/>
<accession>A0A7D9LUL1</accession>
<dbReference type="OrthoDB" id="8056668at2759"/>
<reference evidence="1" key="1">
    <citation type="submission" date="2020-04" db="EMBL/GenBank/DDBJ databases">
        <authorList>
            <person name="Alioto T."/>
            <person name="Alioto T."/>
            <person name="Gomez Garrido J."/>
        </authorList>
    </citation>
    <scope>NUCLEOTIDE SEQUENCE</scope>
    <source>
        <strain evidence="1">A484AB</strain>
    </source>
</reference>
<sequence length="166" mass="19279">MEKEQQEKEQQMRKLAAELELTKQRTEEARKVAELDKSRAENAERQLVEDSKEKLTERDVQAYKYWLIDYAREDCFESLVDWVELRVQVIGEAREETEGFETPCTEEKGINFKKQPLLSVPGKLGITSKIVVKQENPELTDARATTIAVIFMKAPHRMETQMLDSS</sequence>
<evidence type="ECO:0000313" key="1">
    <source>
        <dbReference type="EMBL" id="CAB4038729.1"/>
    </source>
</evidence>
<name>A0A7D9LUL1_PARCT</name>
<gene>
    <name evidence="1" type="ORF">PACLA_8A056307</name>
</gene>
<dbReference type="AlphaFoldDB" id="A0A7D9LUL1"/>